<dbReference type="Gramene" id="PNT60913">
    <property type="protein sequence ID" value="PNT60913"/>
    <property type="gene ID" value="BRADI_5g08029v3"/>
</dbReference>
<feature type="region of interest" description="Disordered" evidence="1">
    <location>
        <begin position="1"/>
        <end position="22"/>
    </location>
</feature>
<dbReference type="EMBL" id="CM000884">
    <property type="protein sequence ID" value="PNT60913.1"/>
    <property type="molecule type" value="Genomic_DNA"/>
</dbReference>
<dbReference type="EnsemblPlants" id="PNT60913">
    <property type="protein sequence ID" value="PNT60913"/>
    <property type="gene ID" value="BRADI_5g08029v3"/>
</dbReference>
<gene>
    <name evidence="2" type="ORF">BRADI_5g08029v3</name>
</gene>
<proteinExistence type="predicted"/>
<organism evidence="2">
    <name type="scientific">Brachypodium distachyon</name>
    <name type="common">Purple false brome</name>
    <name type="synonym">Trachynia distachya</name>
    <dbReference type="NCBI Taxonomy" id="15368"/>
    <lineage>
        <taxon>Eukaryota</taxon>
        <taxon>Viridiplantae</taxon>
        <taxon>Streptophyta</taxon>
        <taxon>Embryophyta</taxon>
        <taxon>Tracheophyta</taxon>
        <taxon>Spermatophyta</taxon>
        <taxon>Magnoliopsida</taxon>
        <taxon>Liliopsida</taxon>
        <taxon>Poales</taxon>
        <taxon>Poaceae</taxon>
        <taxon>BOP clade</taxon>
        <taxon>Pooideae</taxon>
        <taxon>Stipodae</taxon>
        <taxon>Brachypodieae</taxon>
        <taxon>Brachypodium</taxon>
    </lineage>
</organism>
<reference evidence="2" key="2">
    <citation type="submission" date="2017-06" db="EMBL/GenBank/DDBJ databases">
        <title>WGS assembly of Brachypodium distachyon.</title>
        <authorList>
            <consortium name="The International Brachypodium Initiative"/>
            <person name="Lucas S."/>
            <person name="Harmon-Smith M."/>
            <person name="Lail K."/>
            <person name="Tice H."/>
            <person name="Grimwood J."/>
            <person name="Bruce D."/>
            <person name="Barry K."/>
            <person name="Shu S."/>
            <person name="Lindquist E."/>
            <person name="Wang M."/>
            <person name="Pitluck S."/>
            <person name="Vogel J.P."/>
            <person name="Garvin D.F."/>
            <person name="Mockler T.C."/>
            <person name="Schmutz J."/>
            <person name="Rokhsar D."/>
            <person name="Bevan M.W."/>
        </authorList>
    </citation>
    <scope>NUCLEOTIDE SEQUENCE</scope>
    <source>
        <strain evidence="2">Bd21</strain>
    </source>
</reference>
<name>A0A2K2CFV5_BRADI</name>
<accession>A0A2K2CFV5</accession>
<evidence type="ECO:0000256" key="1">
    <source>
        <dbReference type="SAM" id="MobiDB-lite"/>
    </source>
</evidence>
<protein>
    <submittedName>
        <fullName evidence="2 3">Uncharacterized protein</fullName>
    </submittedName>
</protein>
<reference evidence="3" key="3">
    <citation type="submission" date="2018-08" db="UniProtKB">
        <authorList>
            <consortium name="EnsemblPlants"/>
        </authorList>
    </citation>
    <scope>IDENTIFICATION</scope>
    <source>
        <strain evidence="3">cv. Bd21</strain>
    </source>
</reference>
<sequence length="482" mass="48193">MPLTATGISEGDSPEGHGLAGRRGRRLTLAPAAVLPSPGGSRFACLASRVVDEAVSSKLPEPVAGDNAEAASAVSEAELDGRRTMLTNAELHDEFWSFVGFPTRDSMFWEWSDSEAEAEADAGKPAARAHARRSVAHPSAASASTMECWPQVAPSMAGAASAPICFADGPRRFPSSHGQADVQSVVALLVSGAVYPGGGRAVPAAGVGRTLPAVGGGGHFQLPRDRMMSGAVAAASRGAASNQGAAPRPSAPVVLSFSALPPTIFGQGSASGGAGFSFGAGPRSSPGVAPGGVASGLAAQRGRQPPQTLGSCTAPLRHPIEHVTKACPVDVYCVIPEEAMAGNGVALSISPTALVSVSGGAISAEVLEAELRGVFVGASDVDADVLAASVAAGLADDARASATTACSLAMRKGMQATAAGVGAGSVRMQLASAVGAIRKTNACFACFSTCRFDNLTSRCFAYLATSVGGRGGGVRVVCSGYF</sequence>
<dbReference type="Proteomes" id="UP000008810">
    <property type="component" value="Chromosome 5"/>
</dbReference>
<evidence type="ECO:0000313" key="2">
    <source>
        <dbReference type="EMBL" id="PNT60913.1"/>
    </source>
</evidence>
<evidence type="ECO:0000313" key="4">
    <source>
        <dbReference type="Proteomes" id="UP000008810"/>
    </source>
</evidence>
<evidence type="ECO:0000313" key="3">
    <source>
        <dbReference type="EnsemblPlants" id="PNT60913"/>
    </source>
</evidence>
<dbReference type="InParanoid" id="A0A2K2CFV5"/>
<reference evidence="2 3" key="1">
    <citation type="journal article" date="2010" name="Nature">
        <title>Genome sequencing and analysis of the model grass Brachypodium distachyon.</title>
        <authorList>
            <consortium name="International Brachypodium Initiative"/>
        </authorList>
    </citation>
    <scope>NUCLEOTIDE SEQUENCE [LARGE SCALE GENOMIC DNA]</scope>
    <source>
        <strain evidence="2 3">Bd21</strain>
    </source>
</reference>
<keyword evidence="4" id="KW-1185">Reference proteome</keyword>
<dbReference type="AlphaFoldDB" id="A0A2K2CFV5"/>
<feature type="region of interest" description="Disordered" evidence="1">
    <location>
        <begin position="287"/>
        <end position="309"/>
    </location>
</feature>